<dbReference type="UniPathway" id="UPA00143"/>
<accession>A0A821TLF9</accession>
<protein>
    <recommendedName>
        <fullName evidence="1">E3 ubiquitin-protein ligase NRDP1 domain-containing protein</fullName>
    </recommendedName>
</protein>
<gene>
    <name evidence="2" type="ORF">UJA718_LOCUS44512</name>
</gene>
<dbReference type="EMBL" id="CAJOBP010069067">
    <property type="protein sequence ID" value="CAF4876603.1"/>
    <property type="molecule type" value="Genomic_DNA"/>
</dbReference>
<dbReference type="GO" id="GO:0061630">
    <property type="term" value="F:ubiquitin protein ligase activity"/>
    <property type="evidence" value="ECO:0007669"/>
    <property type="project" value="InterPro"/>
</dbReference>
<evidence type="ECO:0000313" key="3">
    <source>
        <dbReference type="Proteomes" id="UP000663873"/>
    </source>
</evidence>
<dbReference type="InterPro" id="IPR015036">
    <property type="entry name" value="NRDP1"/>
</dbReference>
<keyword evidence="3" id="KW-1185">Reference proteome</keyword>
<dbReference type="AlphaFoldDB" id="A0A821TLF9"/>
<dbReference type="Proteomes" id="UP000663873">
    <property type="component" value="Unassembled WGS sequence"/>
</dbReference>
<organism evidence="2 3">
    <name type="scientific">Rotaria socialis</name>
    <dbReference type="NCBI Taxonomy" id="392032"/>
    <lineage>
        <taxon>Eukaryota</taxon>
        <taxon>Metazoa</taxon>
        <taxon>Spiralia</taxon>
        <taxon>Gnathifera</taxon>
        <taxon>Rotifera</taxon>
        <taxon>Eurotatoria</taxon>
        <taxon>Bdelloidea</taxon>
        <taxon>Philodinida</taxon>
        <taxon>Philodinidae</taxon>
        <taxon>Rotaria</taxon>
    </lineage>
</organism>
<dbReference type="InterPro" id="IPR037255">
    <property type="entry name" value="NRDP1_C"/>
</dbReference>
<dbReference type="GO" id="GO:0016567">
    <property type="term" value="P:protein ubiquitination"/>
    <property type="evidence" value="ECO:0007669"/>
    <property type="project" value="UniProtKB-UniPathway"/>
</dbReference>
<dbReference type="Pfam" id="PF08941">
    <property type="entry name" value="USP8_interact"/>
    <property type="match status" value="1"/>
</dbReference>
<proteinExistence type="predicted"/>
<evidence type="ECO:0000259" key="1">
    <source>
        <dbReference type="Pfam" id="PF08941"/>
    </source>
</evidence>
<feature type="non-terminal residue" evidence="2">
    <location>
        <position position="1"/>
    </location>
</feature>
<dbReference type="SUPFAM" id="SSF160088">
    <property type="entry name" value="NRDP1 C-terminal domain-like"/>
    <property type="match status" value="1"/>
</dbReference>
<feature type="domain" description="E3 ubiquitin-protein ligase NRDP1" evidence="1">
    <location>
        <begin position="1"/>
        <end position="51"/>
    </location>
</feature>
<name>A0A821TLF9_9BILA</name>
<evidence type="ECO:0000313" key="2">
    <source>
        <dbReference type="EMBL" id="CAF4876603.1"/>
    </source>
</evidence>
<comment type="caution">
    <text evidence="2">The sequence shown here is derived from an EMBL/GenBank/DDBJ whole genome shotgun (WGS) entry which is preliminary data.</text>
</comment>
<sequence length="52" mass="6233">MENAHERHWPQGLSTLETRQLNRRHYESYICRRIVGKQAVVVLGCDNRHMDQ</sequence>
<reference evidence="2" key="1">
    <citation type="submission" date="2021-02" db="EMBL/GenBank/DDBJ databases">
        <authorList>
            <person name="Nowell W R."/>
        </authorList>
    </citation>
    <scope>NUCLEOTIDE SEQUENCE</scope>
</reference>